<proteinExistence type="predicted"/>
<organism evidence="2 3">
    <name type="scientific">Agromyces binzhouensis</name>
    <dbReference type="NCBI Taxonomy" id="1817495"/>
    <lineage>
        <taxon>Bacteria</taxon>
        <taxon>Bacillati</taxon>
        <taxon>Actinomycetota</taxon>
        <taxon>Actinomycetes</taxon>
        <taxon>Micrococcales</taxon>
        <taxon>Microbacteriaceae</taxon>
        <taxon>Agromyces</taxon>
    </lineage>
</organism>
<reference evidence="2 3" key="1">
    <citation type="submission" date="2019-01" db="EMBL/GenBank/DDBJ databases">
        <authorList>
            <person name="Li J."/>
        </authorList>
    </citation>
    <scope>NUCLEOTIDE SEQUENCE [LARGE SCALE GENOMIC DNA]</scope>
    <source>
        <strain evidence="2 3">CGMCC 4.7180</strain>
    </source>
</reference>
<dbReference type="Proteomes" id="UP000292881">
    <property type="component" value="Unassembled WGS sequence"/>
</dbReference>
<keyword evidence="3" id="KW-1185">Reference proteome</keyword>
<feature type="compositionally biased region" description="Basic and acidic residues" evidence="1">
    <location>
        <begin position="52"/>
        <end position="67"/>
    </location>
</feature>
<evidence type="ECO:0008006" key="4">
    <source>
        <dbReference type="Google" id="ProtNLM"/>
    </source>
</evidence>
<comment type="caution">
    <text evidence="2">The sequence shown here is derived from an EMBL/GenBank/DDBJ whole genome shotgun (WGS) entry which is preliminary data.</text>
</comment>
<dbReference type="OrthoDB" id="8253226at2"/>
<evidence type="ECO:0000313" key="3">
    <source>
        <dbReference type="Proteomes" id="UP000292881"/>
    </source>
</evidence>
<evidence type="ECO:0000313" key="2">
    <source>
        <dbReference type="EMBL" id="RXZ51862.1"/>
    </source>
</evidence>
<feature type="region of interest" description="Disordered" evidence="1">
    <location>
        <begin position="97"/>
        <end position="139"/>
    </location>
</feature>
<gene>
    <name evidence="2" type="ORF">ESO86_00485</name>
</gene>
<feature type="compositionally biased region" description="Basic and acidic residues" evidence="1">
    <location>
        <begin position="97"/>
        <end position="118"/>
    </location>
</feature>
<dbReference type="RefSeq" id="WP_129232941.1">
    <property type="nucleotide sequence ID" value="NZ_SDPL01000002.1"/>
</dbReference>
<sequence>MSSSVYRAQLERKRAQRLDAEKRSAAARTKEADKRAMATRERAAASGTKSESNARMKLRDAARHEGEANTAAKESANWQAKAAAYLKEETALAKRLADAEASERKTAERKREAEERKRLQQATQAERERERRAAEDARATARLHAQLAAQIDDHERQLAVLRHPRQEKLRLLMLASSGEGDLRVAREQKRIKDAVQFASGRESISLDLRPAATGDDLLNGLTQGRPHIVHFSGHGNSAVIVFEQDTDETNTGAVVAADTLAAALRAVDEPPLLVVLNACSSAPQARQLVGGIASFAIGHADSIADGDAIAYAARFYASLADGQSIQASHHIAKAALLLQGTPDADLPQLYAAVGLDPAAVVLVLPPANTLA</sequence>
<feature type="region of interest" description="Disordered" evidence="1">
    <location>
        <begin position="1"/>
        <end position="76"/>
    </location>
</feature>
<dbReference type="AlphaFoldDB" id="A0A4Q2JUD8"/>
<evidence type="ECO:0000256" key="1">
    <source>
        <dbReference type="SAM" id="MobiDB-lite"/>
    </source>
</evidence>
<protein>
    <recommendedName>
        <fullName evidence="4">CHAT domain-containing protein</fullName>
    </recommendedName>
</protein>
<name>A0A4Q2JUD8_9MICO</name>
<accession>A0A4Q2JUD8</accession>
<feature type="compositionally biased region" description="Basic and acidic residues" evidence="1">
    <location>
        <begin position="9"/>
        <end position="43"/>
    </location>
</feature>
<feature type="compositionally biased region" description="Basic and acidic residues" evidence="1">
    <location>
        <begin position="125"/>
        <end position="139"/>
    </location>
</feature>
<dbReference type="EMBL" id="SDPL01000002">
    <property type="protein sequence ID" value="RXZ51862.1"/>
    <property type="molecule type" value="Genomic_DNA"/>
</dbReference>